<dbReference type="AlphaFoldDB" id="A0A2P4YPP6"/>
<keyword evidence="2" id="KW-1185">Reference proteome</keyword>
<evidence type="ECO:0000313" key="1">
    <source>
        <dbReference type="EMBL" id="POM79793.1"/>
    </source>
</evidence>
<reference evidence="1 2" key="1">
    <citation type="journal article" date="2017" name="Genome Biol. Evol.">
        <title>Phytophthora megakarya and P. palmivora, closely related causal agents of cacao black pod rot, underwent increases in genome sizes and gene numbers by different mechanisms.</title>
        <authorList>
            <person name="Ali S.S."/>
            <person name="Shao J."/>
            <person name="Lary D.J."/>
            <person name="Kronmiller B."/>
            <person name="Shen D."/>
            <person name="Strem M.D."/>
            <person name="Amoako-Attah I."/>
            <person name="Akrofi A.Y."/>
            <person name="Begoude B.A."/>
            <person name="Ten Hoopen G.M."/>
            <person name="Coulibaly K."/>
            <person name="Kebe B.I."/>
            <person name="Melnick R.L."/>
            <person name="Guiltinan M.J."/>
            <person name="Tyler B.M."/>
            <person name="Meinhardt L.W."/>
            <person name="Bailey B.A."/>
        </authorList>
    </citation>
    <scope>NUCLEOTIDE SEQUENCE [LARGE SCALE GENOMIC DNA]</scope>
    <source>
        <strain evidence="2">sbr112.9</strain>
    </source>
</reference>
<proteinExistence type="predicted"/>
<comment type="caution">
    <text evidence="1">The sequence shown here is derived from an EMBL/GenBank/DDBJ whole genome shotgun (WGS) entry which is preliminary data.</text>
</comment>
<sequence>MLQFKALEVASERGFSAGIFTASYSWRKGVMRRHRLSIRVRTRQGQTTPEDADAVAAKFRAEVREMIVKYTAVNQFTGCTVQPKAYTQTFSLHQLITGNMLAQ</sequence>
<dbReference type="EMBL" id="NCKW01001016">
    <property type="protein sequence ID" value="POM79793.1"/>
    <property type="molecule type" value="Genomic_DNA"/>
</dbReference>
<organism evidence="1 2">
    <name type="scientific">Phytophthora palmivora</name>
    <dbReference type="NCBI Taxonomy" id="4796"/>
    <lineage>
        <taxon>Eukaryota</taxon>
        <taxon>Sar</taxon>
        <taxon>Stramenopiles</taxon>
        <taxon>Oomycota</taxon>
        <taxon>Peronosporomycetes</taxon>
        <taxon>Peronosporales</taxon>
        <taxon>Peronosporaceae</taxon>
        <taxon>Phytophthora</taxon>
    </lineage>
</organism>
<dbReference type="OrthoDB" id="127815at2759"/>
<protein>
    <recommendedName>
        <fullName evidence="3">HTH CENPB-type domain-containing protein</fullName>
    </recommendedName>
</protein>
<name>A0A2P4YPP6_9STRA</name>
<evidence type="ECO:0000313" key="2">
    <source>
        <dbReference type="Proteomes" id="UP000237271"/>
    </source>
</evidence>
<dbReference type="Proteomes" id="UP000237271">
    <property type="component" value="Unassembled WGS sequence"/>
</dbReference>
<evidence type="ECO:0008006" key="3">
    <source>
        <dbReference type="Google" id="ProtNLM"/>
    </source>
</evidence>
<accession>A0A2P4YPP6</accession>
<gene>
    <name evidence="1" type="ORF">PHPALM_2455</name>
</gene>